<evidence type="ECO:0000313" key="3">
    <source>
        <dbReference type="Proteomes" id="UP000019146"/>
    </source>
</evidence>
<proteinExistence type="predicted"/>
<organism evidence="2 3">
    <name type="scientific">Paraburkholderia caribensis MBA4</name>
    <dbReference type="NCBI Taxonomy" id="1323664"/>
    <lineage>
        <taxon>Bacteria</taxon>
        <taxon>Pseudomonadati</taxon>
        <taxon>Pseudomonadota</taxon>
        <taxon>Betaproteobacteria</taxon>
        <taxon>Burkholderiales</taxon>
        <taxon>Burkholderiaceae</taxon>
        <taxon>Paraburkholderia</taxon>
    </lineage>
</organism>
<gene>
    <name evidence="2" type="ORF">K788_0000352</name>
</gene>
<accession>A0A0P0RJ15</accession>
<dbReference type="Proteomes" id="UP000019146">
    <property type="component" value="Chromosome 2"/>
</dbReference>
<evidence type="ECO:0000313" key="2">
    <source>
        <dbReference type="EMBL" id="ALL68625.1"/>
    </source>
</evidence>
<feature type="compositionally biased region" description="Basic and acidic residues" evidence="1">
    <location>
        <begin position="58"/>
        <end position="68"/>
    </location>
</feature>
<evidence type="ECO:0000256" key="1">
    <source>
        <dbReference type="SAM" id="MobiDB-lite"/>
    </source>
</evidence>
<name>A0A0P0RJ15_9BURK</name>
<sequence length="68" mass="7401">MTWIWRRASTDAIAAHYRFGLVTQDLCNLSDYYAGSAACRNGPRGAPSNRAGHAHALHGKDSESLIDV</sequence>
<dbReference type="AlphaFoldDB" id="A0A0P0RJ15"/>
<protein>
    <submittedName>
        <fullName evidence="2">Uncharacterized protein</fullName>
    </submittedName>
</protein>
<dbReference type="EMBL" id="CP012747">
    <property type="protein sequence ID" value="ALL68625.1"/>
    <property type="molecule type" value="Genomic_DNA"/>
</dbReference>
<dbReference type="KEGG" id="bcai:K788_0000352"/>
<feature type="region of interest" description="Disordered" evidence="1">
    <location>
        <begin position="44"/>
        <end position="68"/>
    </location>
</feature>
<reference evidence="2 3" key="1">
    <citation type="journal article" date="2014" name="Genome Announc.">
        <title>Draft Genome Sequence of the Haloacid-Degrading Burkholderia caribensis Strain MBA4.</title>
        <authorList>
            <person name="Pan Y."/>
            <person name="Kong K.F."/>
            <person name="Tsang J.S."/>
        </authorList>
    </citation>
    <scope>NUCLEOTIDE SEQUENCE [LARGE SCALE GENOMIC DNA]</scope>
    <source>
        <strain evidence="2 3">MBA4</strain>
    </source>
</reference>